<dbReference type="InterPro" id="IPR005828">
    <property type="entry name" value="MFS_sugar_transport-like"/>
</dbReference>
<protein>
    <submittedName>
        <fullName evidence="8">Carcinine</fullName>
    </submittedName>
</protein>
<dbReference type="InterPro" id="IPR036259">
    <property type="entry name" value="MFS_trans_sf"/>
</dbReference>
<dbReference type="OrthoDB" id="2544694at2759"/>
<dbReference type="GO" id="GO:0016020">
    <property type="term" value="C:membrane"/>
    <property type="evidence" value="ECO:0007669"/>
    <property type="project" value="UniProtKB-SubCell"/>
</dbReference>
<feature type="transmembrane region" description="Helical" evidence="6">
    <location>
        <begin position="257"/>
        <end position="277"/>
    </location>
</feature>
<keyword evidence="3 6" id="KW-1133">Transmembrane helix</keyword>
<evidence type="ECO:0000256" key="1">
    <source>
        <dbReference type="ARBA" id="ARBA00004141"/>
    </source>
</evidence>
<feature type="transmembrane region" description="Helical" evidence="6">
    <location>
        <begin position="289"/>
        <end position="311"/>
    </location>
</feature>
<comment type="subcellular location">
    <subcellularLocation>
        <location evidence="1">Membrane</location>
        <topology evidence="1">Multi-pass membrane protein</topology>
    </subcellularLocation>
</comment>
<dbReference type="EMBL" id="MTYJ01000007">
    <property type="protein sequence ID" value="OQV24294.1"/>
    <property type="molecule type" value="Genomic_DNA"/>
</dbReference>
<feature type="compositionally biased region" description="Basic and acidic residues" evidence="5">
    <location>
        <begin position="615"/>
        <end position="639"/>
    </location>
</feature>
<evidence type="ECO:0000313" key="8">
    <source>
        <dbReference type="EMBL" id="OQV24294.1"/>
    </source>
</evidence>
<dbReference type="GO" id="GO:0022857">
    <property type="term" value="F:transmembrane transporter activity"/>
    <property type="evidence" value="ECO:0007669"/>
    <property type="project" value="InterPro"/>
</dbReference>
<evidence type="ECO:0000256" key="4">
    <source>
        <dbReference type="ARBA" id="ARBA00023136"/>
    </source>
</evidence>
<feature type="transmembrane region" description="Helical" evidence="6">
    <location>
        <begin position="199"/>
        <end position="220"/>
    </location>
</feature>
<dbReference type="InterPro" id="IPR020846">
    <property type="entry name" value="MFS_dom"/>
</dbReference>
<evidence type="ECO:0000256" key="5">
    <source>
        <dbReference type="SAM" id="MobiDB-lite"/>
    </source>
</evidence>
<evidence type="ECO:0000256" key="6">
    <source>
        <dbReference type="SAM" id="Phobius"/>
    </source>
</evidence>
<feature type="transmembrane region" description="Helical" evidence="6">
    <location>
        <begin position="232"/>
        <end position="251"/>
    </location>
</feature>
<sequence>MALKECQIEPYQRCGAPKEFPDAAASVERRRKLVACGAQQMDAAEREMVEEPEGTTTDDALRKVGSFGKYQRLIVFFIILPAIVPSAFHSFNQMFIAAVPGDFHCRLPPTLDRYNLTAAQIQSLLPNAPEGEGKDQCHMYDFDYNFVISFDNDKGTHVINQTIPPDHRQIECIYGYEYDRSIYNSSIVTEWDLVCDKSFHPTLALVLLSIGEVLGTPVFGYLSDQIGRKRPYLACFVIQLIFGVATAYAPNFPVFCVFRIIVGGTYGAIYSLPFILALEIVGPEHRATVSVLCSITYSLGNIGLAGIAYLVRDWQALALYTSAPLSVVGLAWVFIPESPRWLIARGRVEEAKGFFRKAAKLNGVTIDQTFLDSLGKEEIQQQRLSPPGKRHTFLDLFKTPNLRRNTLLLTFVNFGNLAVYSGLSYYGPALSPAPHLSFFLSGLVELPGYLFVQFTADRFGRRMPQISCMLVGGMACIAAVTVPESSPSVFMVFCLVGKLFINISYLIAELMEGELIPTVIRSEGSAFTEIVASALATSVPLIVYLGYQYLSLPLIIFGVLACVAGVFAFFLPETFGADLPETVFDGEEFGKHTTMRERFTLFPVKKRSRSSISADNRDELRHFSENSDQESAIRQRERAPSVVVA</sequence>
<dbReference type="Gene3D" id="1.20.1250.20">
    <property type="entry name" value="MFS general substrate transporter like domains"/>
    <property type="match status" value="1"/>
</dbReference>
<keyword evidence="9" id="KW-1185">Reference proteome</keyword>
<feature type="transmembrane region" description="Helical" evidence="6">
    <location>
        <begin position="317"/>
        <end position="335"/>
    </location>
</feature>
<feature type="transmembrane region" description="Helical" evidence="6">
    <location>
        <begin position="73"/>
        <end position="91"/>
    </location>
</feature>
<feature type="transmembrane region" description="Helical" evidence="6">
    <location>
        <begin position="464"/>
        <end position="482"/>
    </location>
</feature>
<dbReference type="SUPFAM" id="SSF103473">
    <property type="entry name" value="MFS general substrate transporter"/>
    <property type="match status" value="1"/>
</dbReference>
<evidence type="ECO:0000259" key="7">
    <source>
        <dbReference type="PROSITE" id="PS50850"/>
    </source>
</evidence>
<evidence type="ECO:0000256" key="2">
    <source>
        <dbReference type="ARBA" id="ARBA00022692"/>
    </source>
</evidence>
<feature type="domain" description="Major facilitator superfamily (MFS) profile" evidence="7">
    <location>
        <begin position="141"/>
        <end position="576"/>
    </location>
</feature>
<dbReference type="AlphaFoldDB" id="A0A1W0XA71"/>
<evidence type="ECO:0000256" key="3">
    <source>
        <dbReference type="ARBA" id="ARBA00022989"/>
    </source>
</evidence>
<dbReference type="PROSITE" id="PS50850">
    <property type="entry name" value="MFS"/>
    <property type="match status" value="1"/>
</dbReference>
<keyword evidence="4 6" id="KW-0472">Membrane</keyword>
<feature type="region of interest" description="Disordered" evidence="5">
    <location>
        <begin position="611"/>
        <end position="645"/>
    </location>
</feature>
<gene>
    <name evidence="8" type="ORF">BV898_01834</name>
</gene>
<reference evidence="9" key="1">
    <citation type="submission" date="2017-01" db="EMBL/GenBank/DDBJ databases">
        <title>Comparative genomics of anhydrobiosis in the tardigrade Hypsibius dujardini.</title>
        <authorList>
            <person name="Yoshida Y."/>
            <person name="Koutsovoulos G."/>
            <person name="Laetsch D."/>
            <person name="Stevens L."/>
            <person name="Kumar S."/>
            <person name="Horikawa D."/>
            <person name="Ishino K."/>
            <person name="Komine S."/>
            <person name="Tomita M."/>
            <person name="Blaxter M."/>
            <person name="Arakawa K."/>
        </authorList>
    </citation>
    <scope>NUCLEOTIDE SEQUENCE [LARGE SCALE GENOMIC DNA]</scope>
    <source>
        <strain evidence="9">Z151</strain>
    </source>
</reference>
<comment type="caution">
    <text evidence="8">The sequence shown here is derived from an EMBL/GenBank/DDBJ whole genome shotgun (WGS) entry which is preliminary data.</text>
</comment>
<dbReference type="Pfam" id="PF00083">
    <property type="entry name" value="Sugar_tr"/>
    <property type="match status" value="1"/>
</dbReference>
<keyword evidence="2 6" id="KW-0812">Transmembrane</keyword>
<feature type="transmembrane region" description="Helical" evidence="6">
    <location>
        <begin position="407"/>
        <end position="427"/>
    </location>
</feature>
<evidence type="ECO:0000313" key="9">
    <source>
        <dbReference type="Proteomes" id="UP000192578"/>
    </source>
</evidence>
<dbReference type="Proteomes" id="UP000192578">
    <property type="component" value="Unassembled WGS sequence"/>
</dbReference>
<feature type="transmembrane region" description="Helical" evidence="6">
    <location>
        <begin position="488"/>
        <end position="507"/>
    </location>
</feature>
<proteinExistence type="predicted"/>
<feature type="transmembrane region" description="Helical" evidence="6">
    <location>
        <begin position="527"/>
        <end position="547"/>
    </location>
</feature>
<organism evidence="8 9">
    <name type="scientific">Hypsibius exemplaris</name>
    <name type="common">Freshwater tardigrade</name>
    <dbReference type="NCBI Taxonomy" id="2072580"/>
    <lineage>
        <taxon>Eukaryota</taxon>
        <taxon>Metazoa</taxon>
        <taxon>Ecdysozoa</taxon>
        <taxon>Tardigrada</taxon>
        <taxon>Eutardigrada</taxon>
        <taxon>Parachela</taxon>
        <taxon>Hypsibioidea</taxon>
        <taxon>Hypsibiidae</taxon>
        <taxon>Hypsibius</taxon>
    </lineage>
</organism>
<name>A0A1W0XA71_HYPEX</name>
<accession>A0A1W0XA71</accession>
<feature type="transmembrane region" description="Helical" evidence="6">
    <location>
        <begin position="553"/>
        <end position="571"/>
    </location>
</feature>
<dbReference type="PANTHER" id="PTHR24064">
    <property type="entry name" value="SOLUTE CARRIER FAMILY 22 MEMBER"/>
    <property type="match status" value="1"/>
</dbReference>
<dbReference type="CDD" id="cd17317">
    <property type="entry name" value="MFS_SLC22"/>
    <property type="match status" value="1"/>
</dbReference>